<dbReference type="InterPro" id="IPR021074">
    <property type="entry name" value="Formate_DH_dsu"/>
</dbReference>
<protein>
    <submittedName>
        <fullName evidence="1">Formate dehydrogenase</fullName>
    </submittedName>
</protein>
<sequence length="77" mass="8536">MSHNATQDKLVRMANQIADFMASRPEAEQLEGLSGHINDFWAPSMRRVLLDKIAAGDENLHPLVRRVSALIRPVSAA</sequence>
<evidence type="ECO:0000313" key="2">
    <source>
        <dbReference type="Proteomes" id="UP000282125"/>
    </source>
</evidence>
<proteinExistence type="predicted"/>
<dbReference type="EMBL" id="RRAZ01000014">
    <property type="protein sequence ID" value="RRH74300.1"/>
    <property type="molecule type" value="Genomic_DNA"/>
</dbReference>
<dbReference type="Pfam" id="PF11390">
    <property type="entry name" value="FdsD"/>
    <property type="match status" value="1"/>
</dbReference>
<name>A0A3P3DJ62_9RHOB</name>
<comment type="caution">
    <text evidence="1">The sequence shown here is derived from an EMBL/GenBank/DDBJ whole genome shotgun (WGS) entry which is preliminary data.</text>
</comment>
<dbReference type="RefSeq" id="WP_124965071.1">
    <property type="nucleotide sequence ID" value="NZ_RRAZ01000014.1"/>
</dbReference>
<dbReference type="AlphaFoldDB" id="A0A3P3DJ62"/>
<organism evidence="1 2">
    <name type="scientific">Falsigemmobacter faecalis</name>
    <dbReference type="NCBI Taxonomy" id="2488730"/>
    <lineage>
        <taxon>Bacteria</taxon>
        <taxon>Pseudomonadati</taxon>
        <taxon>Pseudomonadota</taxon>
        <taxon>Alphaproteobacteria</taxon>
        <taxon>Rhodobacterales</taxon>
        <taxon>Paracoccaceae</taxon>
        <taxon>Falsigemmobacter</taxon>
    </lineage>
</organism>
<keyword evidence="2" id="KW-1185">Reference proteome</keyword>
<dbReference type="OrthoDB" id="7409377at2"/>
<gene>
    <name evidence="1" type="ORF">EG244_11145</name>
</gene>
<evidence type="ECO:0000313" key="1">
    <source>
        <dbReference type="EMBL" id="RRH74300.1"/>
    </source>
</evidence>
<dbReference type="Proteomes" id="UP000282125">
    <property type="component" value="Unassembled WGS sequence"/>
</dbReference>
<reference evidence="1 2" key="1">
    <citation type="submission" date="2018-11" db="EMBL/GenBank/DDBJ databases">
        <title>Gemmobacter sp. nov., YIM 102744-1 draft genome.</title>
        <authorList>
            <person name="Li G."/>
            <person name="Jiang Y."/>
        </authorList>
    </citation>
    <scope>NUCLEOTIDE SEQUENCE [LARGE SCALE GENOMIC DNA]</scope>
    <source>
        <strain evidence="1 2">YIM 102744-1</strain>
    </source>
</reference>
<accession>A0A3P3DJ62</accession>